<organism evidence="1 2">
    <name type="scientific">Planococcus wigleyi</name>
    <dbReference type="NCBI Taxonomy" id="2762216"/>
    <lineage>
        <taxon>Bacteria</taxon>
        <taxon>Bacillati</taxon>
        <taxon>Bacillota</taxon>
        <taxon>Bacilli</taxon>
        <taxon>Bacillales</taxon>
        <taxon>Caryophanaceae</taxon>
        <taxon>Planococcus</taxon>
    </lineage>
</organism>
<sequence length="64" mass="7206">MAATKEQKELKANAEDLLAYNGKDYDDWLEEKHREVVSENIPLLMNLLKKERKAAGTGTASQNS</sequence>
<evidence type="ECO:0000313" key="1">
    <source>
        <dbReference type="EMBL" id="MBD8015116.1"/>
    </source>
</evidence>
<proteinExistence type="predicted"/>
<protein>
    <submittedName>
        <fullName evidence="1">Uncharacterized protein</fullName>
    </submittedName>
</protein>
<keyword evidence="2" id="KW-1185">Reference proteome</keyword>
<gene>
    <name evidence="1" type="ORF">H9630_09820</name>
</gene>
<evidence type="ECO:0000313" key="2">
    <source>
        <dbReference type="Proteomes" id="UP000658980"/>
    </source>
</evidence>
<comment type="caution">
    <text evidence="1">The sequence shown here is derived from an EMBL/GenBank/DDBJ whole genome shotgun (WGS) entry which is preliminary data.</text>
</comment>
<accession>A0ABR8WEE1</accession>
<dbReference type="RefSeq" id="WP_191715317.1">
    <property type="nucleotide sequence ID" value="NZ_JACSPU010000003.1"/>
</dbReference>
<name>A0ABR8WEE1_9BACL</name>
<reference evidence="1 2" key="1">
    <citation type="submission" date="2020-08" db="EMBL/GenBank/DDBJ databases">
        <title>A Genomic Blueprint of the Chicken Gut Microbiome.</title>
        <authorList>
            <person name="Gilroy R."/>
            <person name="Ravi A."/>
            <person name="Getino M."/>
            <person name="Pursley I."/>
            <person name="Horton D.L."/>
            <person name="Alikhan N.-F."/>
            <person name="Baker D."/>
            <person name="Gharbi K."/>
            <person name="Hall N."/>
            <person name="Watson M."/>
            <person name="Adriaenssens E.M."/>
            <person name="Foster-Nyarko E."/>
            <person name="Jarju S."/>
            <person name="Secka A."/>
            <person name="Antonio M."/>
            <person name="Oren A."/>
            <person name="Chaudhuri R."/>
            <person name="La Ragione R.M."/>
            <person name="Hildebrand F."/>
            <person name="Pallen M.J."/>
        </authorList>
    </citation>
    <scope>NUCLEOTIDE SEQUENCE [LARGE SCALE GENOMIC DNA]</scope>
    <source>
        <strain evidence="1 2">Sa1BUA13</strain>
    </source>
</reference>
<dbReference type="EMBL" id="JACSPU010000003">
    <property type="protein sequence ID" value="MBD8015116.1"/>
    <property type="molecule type" value="Genomic_DNA"/>
</dbReference>
<dbReference type="Proteomes" id="UP000658980">
    <property type="component" value="Unassembled WGS sequence"/>
</dbReference>